<evidence type="ECO:0000259" key="1">
    <source>
        <dbReference type="Pfam" id="PF21321"/>
    </source>
</evidence>
<dbReference type="EMBL" id="FOND01000003">
    <property type="protein sequence ID" value="SFE42630.1"/>
    <property type="molecule type" value="Genomic_DNA"/>
</dbReference>
<dbReference type="OrthoDB" id="3699668at2"/>
<proteinExistence type="predicted"/>
<dbReference type="InterPro" id="IPR007367">
    <property type="entry name" value="DUF433"/>
</dbReference>
<sequence length="230" mass="26103">MNRVARLVDRPVYSMAQVDRILGLHGGTARRWIDGYDRGAKSYPPVIRQERTNEDTATWGEFVETRLLAEFRDAGVPMIRMRPAVERLRRELETPYPLASARTWLYAEGQELVRAVQDEVGLDSALQLVVVRSNQRLLWSQHAESFRGSLEWTNGDVPEPRLLHPMPDIADVQVDPLRGYGEPVVRNVPTEVIAELIRAGETPDSVAEMYELNRSLVDAAVRYELKRAAA</sequence>
<organism evidence="2 3">
    <name type="scientific">Blastococcus tunisiensis</name>
    <dbReference type="NCBI Taxonomy" id="1798228"/>
    <lineage>
        <taxon>Bacteria</taxon>
        <taxon>Bacillati</taxon>
        <taxon>Actinomycetota</taxon>
        <taxon>Actinomycetes</taxon>
        <taxon>Geodermatophilales</taxon>
        <taxon>Geodermatophilaceae</taxon>
        <taxon>Blastococcus</taxon>
    </lineage>
</organism>
<keyword evidence="3" id="KW-1185">Reference proteome</keyword>
<dbReference type="RefSeq" id="WP_092195833.1">
    <property type="nucleotide sequence ID" value="NZ_FOND01000003.1"/>
</dbReference>
<dbReference type="STRING" id="1798228.SAMN05216574_103308"/>
<evidence type="ECO:0000313" key="2">
    <source>
        <dbReference type="EMBL" id="SFE42630.1"/>
    </source>
</evidence>
<feature type="domain" description="Putative antitoxin VapB45-like DNA-binding HTH" evidence="1">
    <location>
        <begin position="11"/>
        <end position="85"/>
    </location>
</feature>
<dbReference type="AlphaFoldDB" id="A0A1I2AIG9"/>
<evidence type="ECO:0000313" key="3">
    <source>
        <dbReference type="Proteomes" id="UP000198589"/>
    </source>
</evidence>
<accession>A0A1I2AIG9</accession>
<name>A0A1I2AIG9_9ACTN</name>
<gene>
    <name evidence="2" type="ORF">SAMN05216574_103308</name>
</gene>
<reference evidence="3" key="1">
    <citation type="submission" date="2016-10" db="EMBL/GenBank/DDBJ databases">
        <authorList>
            <person name="Varghese N."/>
            <person name="Submissions S."/>
        </authorList>
    </citation>
    <scope>NUCLEOTIDE SEQUENCE [LARGE SCALE GENOMIC DNA]</scope>
    <source>
        <strain evidence="3">DSM 46838</strain>
    </source>
</reference>
<dbReference type="Pfam" id="PF04255">
    <property type="entry name" value="DUF433"/>
    <property type="match status" value="1"/>
</dbReference>
<dbReference type="Pfam" id="PF21321">
    <property type="entry name" value="HTH_66"/>
    <property type="match status" value="1"/>
</dbReference>
<dbReference type="InterPro" id="IPR048708">
    <property type="entry name" value="VapB45-like_HTH"/>
</dbReference>
<protein>
    <submittedName>
        <fullName evidence="2">Uncharacterized conserved protein, DUF433 family</fullName>
    </submittedName>
</protein>
<dbReference type="Proteomes" id="UP000198589">
    <property type="component" value="Unassembled WGS sequence"/>
</dbReference>